<dbReference type="GO" id="GO:0004130">
    <property type="term" value="F:cytochrome-c peroxidase activity"/>
    <property type="evidence" value="ECO:0007669"/>
    <property type="project" value="TreeGrafter"/>
</dbReference>
<evidence type="ECO:0000256" key="1">
    <source>
        <dbReference type="ARBA" id="ARBA00022617"/>
    </source>
</evidence>
<dbReference type="Gene3D" id="1.10.760.10">
    <property type="entry name" value="Cytochrome c-like domain"/>
    <property type="match status" value="1"/>
</dbReference>
<dbReference type="GO" id="GO:0046872">
    <property type="term" value="F:metal ion binding"/>
    <property type="evidence" value="ECO:0007669"/>
    <property type="project" value="UniProtKB-KW"/>
</dbReference>
<keyword evidence="8" id="KW-1185">Reference proteome</keyword>
<evidence type="ECO:0000256" key="2">
    <source>
        <dbReference type="ARBA" id="ARBA00022723"/>
    </source>
</evidence>
<dbReference type="Pfam" id="PF21419">
    <property type="entry name" value="RoxA-like_Cyt-c"/>
    <property type="match status" value="1"/>
</dbReference>
<dbReference type="InterPro" id="IPR051395">
    <property type="entry name" value="Cytochrome_c_Peroxidase/MauG"/>
</dbReference>
<proteinExistence type="predicted"/>
<dbReference type="PROSITE" id="PS51007">
    <property type="entry name" value="CYTC"/>
    <property type="match status" value="1"/>
</dbReference>
<dbReference type="NCBIfam" id="NF040606">
    <property type="entry name" value="CytoC_perox"/>
    <property type="match status" value="1"/>
</dbReference>
<evidence type="ECO:0000259" key="6">
    <source>
        <dbReference type="PROSITE" id="PS51007"/>
    </source>
</evidence>
<sequence length="719" mass="80649">MQHHVTFVRRILSFLFVHKRSLFYLLVTIITIHLLLLLGGKIYQHLDRDPDRGAIAIADGAFGESYSTPIYLEDDESTAVDESQGWSHSDSLWFYNITQGSALLPYDFYLSLESADSEEKLRSNRFIDYYRYLPQKKTFFNPDALAVGFVKDTYQGKDYMGFTCAACHTAQINYQGQAVRIDGGPAMADMVGYLTAIEKALHQTRSDPQKKARFMSAVLALSNDYKNQEAVEADLQKWTNTIQLYNTVNHSHIDYGYARLDAFGRIYNRVLQYVPNRQDVYELLTQATTPAGRYLISDEQANKVLEGINETIIGNDQFALIIQRLMSHEPGYPGLTQRQMLIVRNALFNEPDAPVSYPFLWDIARSDYVQWNGLAANSGIGPLGRNTGEVIGVFGILDWTAKDHGFSISAYLSGQRHKHKQVDFKHSIDLVNLKRIENHLGTLKSPLWPEALFGNIDVEKARAGQKLYARYCESCHQVIDRNNADRIAIAKMTSVNRINTDPAMADNSVSYRGKSGNFVNTFQAAGVGNVIIAEDAPVVQLLTSVTKGVVATPDPDKNIFRRWGDWLYTLVGSFFTNPIRTSSVKAGNYDPDTTANPYASLLSYKARPLNGIWATAPFLHNGSVPSLYDLMLPKKKAGDPEDGEYRPDEFMVGSREFDPVKVGFRSDGYDGTAMKTIRVGDLNSGHEYAAGHTPQPDGSLPPALTTEQRWQLLEYLKTL</sequence>
<feature type="domain" description="Cytochrome c" evidence="6">
    <location>
        <begin position="151"/>
        <end position="243"/>
    </location>
</feature>
<keyword evidence="5" id="KW-0812">Transmembrane</keyword>
<dbReference type="PATRIC" id="fig|1445510.3.peg.3706"/>
<evidence type="ECO:0000256" key="3">
    <source>
        <dbReference type="ARBA" id="ARBA00023004"/>
    </source>
</evidence>
<reference evidence="7 8" key="1">
    <citation type="submission" date="2014-01" db="EMBL/GenBank/DDBJ databases">
        <title>Full genme sequencing of cellulolytic bacterium Gynuella sunshinyii YC6258T gen. nov., sp. nov.</title>
        <authorList>
            <person name="Khan H."/>
            <person name="Chung E.J."/>
            <person name="Chung Y.R."/>
        </authorList>
    </citation>
    <scope>NUCLEOTIDE SEQUENCE [LARGE SCALE GENOMIC DNA]</scope>
    <source>
        <strain evidence="7 8">YC6258</strain>
    </source>
</reference>
<evidence type="ECO:0000256" key="4">
    <source>
        <dbReference type="PROSITE-ProRule" id="PRU00433"/>
    </source>
</evidence>
<keyword evidence="2 4" id="KW-0479">Metal-binding</keyword>
<dbReference type="InterPro" id="IPR047758">
    <property type="entry name" value="CytoC_perox"/>
</dbReference>
<evidence type="ECO:0000313" key="8">
    <source>
        <dbReference type="Proteomes" id="UP000032266"/>
    </source>
</evidence>
<dbReference type="STRING" id="1445510.YC6258_03729"/>
<dbReference type="InterPro" id="IPR036909">
    <property type="entry name" value="Cyt_c-like_dom_sf"/>
</dbReference>
<keyword evidence="5" id="KW-0472">Membrane</keyword>
<dbReference type="Proteomes" id="UP000032266">
    <property type="component" value="Chromosome"/>
</dbReference>
<dbReference type="EMBL" id="CP007142">
    <property type="protein sequence ID" value="AJQ95765.1"/>
    <property type="molecule type" value="Genomic_DNA"/>
</dbReference>
<dbReference type="GO" id="GO:0020037">
    <property type="term" value="F:heme binding"/>
    <property type="evidence" value="ECO:0007669"/>
    <property type="project" value="InterPro"/>
</dbReference>
<dbReference type="AlphaFoldDB" id="A0A0C5V8U6"/>
<keyword evidence="5" id="KW-1133">Transmembrane helix</keyword>
<dbReference type="RefSeq" id="WP_044617959.1">
    <property type="nucleotide sequence ID" value="NZ_CP007142.1"/>
</dbReference>
<evidence type="ECO:0000313" key="7">
    <source>
        <dbReference type="EMBL" id="AJQ95765.1"/>
    </source>
</evidence>
<dbReference type="GO" id="GO:0009055">
    <property type="term" value="F:electron transfer activity"/>
    <property type="evidence" value="ECO:0007669"/>
    <property type="project" value="InterPro"/>
</dbReference>
<dbReference type="PANTHER" id="PTHR30600:SF9">
    <property type="entry name" value="BLR7738 PROTEIN"/>
    <property type="match status" value="1"/>
</dbReference>
<gene>
    <name evidence="7" type="ORF">YC6258_03729</name>
</gene>
<dbReference type="HOGENOM" id="CLU_014386_1_0_6"/>
<dbReference type="PANTHER" id="PTHR30600">
    <property type="entry name" value="CYTOCHROME C PEROXIDASE-RELATED"/>
    <property type="match status" value="1"/>
</dbReference>
<dbReference type="OrthoDB" id="417271at2"/>
<keyword evidence="1 4" id="KW-0349">Heme</keyword>
<dbReference type="KEGG" id="gsn:YC6258_03729"/>
<dbReference type="InterPro" id="IPR009056">
    <property type="entry name" value="Cyt_c-like_dom"/>
</dbReference>
<keyword evidence="3 4" id="KW-0408">Iron</keyword>
<protein>
    <recommendedName>
        <fullName evidence="6">Cytochrome c domain-containing protein</fullName>
    </recommendedName>
</protein>
<accession>A0A0C5V8U6</accession>
<dbReference type="SUPFAM" id="SSF46626">
    <property type="entry name" value="Cytochrome c"/>
    <property type="match status" value="1"/>
</dbReference>
<organism evidence="7 8">
    <name type="scientific">Gynuella sunshinyii YC6258</name>
    <dbReference type="NCBI Taxonomy" id="1445510"/>
    <lineage>
        <taxon>Bacteria</taxon>
        <taxon>Pseudomonadati</taxon>
        <taxon>Pseudomonadota</taxon>
        <taxon>Gammaproteobacteria</taxon>
        <taxon>Oceanospirillales</taxon>
        <taxon>Saccharospirillaceae</taxon>
        <taxon>Gynuella</taxon>
    </lineage>
</organism>
<name>A0A0C5V8U6_9GAMM</name>
<evidence type="ECO:0000256" key="5">
    <source>
        <dbReference type="SAM" id="Phobius"/>
    </source>
</evidence>
<feature type="transmembrane region" description="Helical" evidence="5">
    <location>
        <begin position="21"/>
        <end position="43"/>
    </location>
</feature>